<keyword evidence="1" id="KW-0472">Membrane</keyword>
<feature type="transmembrane region" description="Helical" evidence="1">
    <location>
        <begin position="43"/>
        <end position="62"/>
    </location>
</feature>
<sequence>MPAVVLQLTSRHLCHDHAYVNSDVVTAAPLNPGNGGGGGPVDWPVFITFAVVFLLVGGWIVWNKIKGRG</sequence>
<dbReference type="Proteomes" id="UP000198863">
    <property type="component" value="Unassembled WGS sequence"/>
</dbReference>
<dbReference type="AlphaFoldDB" id="A0A1G7MVL5"/>
<evidence type="ECO:0000256" key="1">
    <source>
        <dbReference type="SAM" id="Phobius"/>
    </source>
</evidence>
<keyword evidence="1" id="KW-1133">Transmembrane helix</keyword>
<accession>A0A1G7MVL5</accession>
<name>A0A1G7MVL5_9ACTN</name>
<organism evidence="2 3">
    <name type="scientific">Klenkia brasiliensis</name>
    <dbReference type="NCBI Taxonomy" id="333142"/>
    <lineage>
        <taxon>Bacteria</taxon>
        <taxon>Bacillati</taxon>
        <taxon>Actinomycetota</taxon>
        <taxon>Actinomycetes</taxon>
        <taxon>Geodermatophilales</taxon>
        <taxon>Geodermatophilaceae</taxon>
        <taxon>Klenkia</taxon>
    </lineage>
</organism>
<keyword evidence="1" id="KW-0812">Transmembrane</keyword>
<proteinExistence type="predicted"/>
<evidence type="ECO:0000313" key="3">
    <source>
        <dbReference type="Proteomes" id="UP000198863"/>
    </source>
</evidence>
<dbReference type="EMBL" id="FNCF01000001">
    <property type="protein sequence ID" value="SDF65100.1"/>
    <property type="molecule type" value="Genomic_DNA"/>
</dbReference>
<protein>
    <submittedName>
        <fullName evidence="2">Uncharacterized protein</fullName>
    </submittedName>
</protein>
<gene>
    <name evidence="2" type="ORF">SAMN05660324_0778</name>
</gene>
<reference evidence="3" key="1">
    <citation type="submission" date="2016-10" db="EMBL/GenBank/DDBJ databases">
        <authorList>
            <person name="Varghese N."/>
            <person name="Submissions S."/>
        </authorList>
    </citation>
    <scope>NUCLEOTIDE SEQUENCE [LARGE SCALE GENOMIC DNA]</scope>
    <source>
        <strain evidence="3">DSM 44526</strain>
    </source>
</reference>
<evidence type="ECO:0000313" key="2">
    <source>
        <dbReference type="EMBL" id="SDF65100.1"/>
    </source>
</evidence>
<keyword evidence="3" id="KW-1185">Reference proteome</keyword>